<dbReference type="Proteomes" id="UP001203687">
    <property type="component" value="Unassembled WGS sequence"/>
</dbReference>
<keyword evidence="1" id="KW-0732">Signal</keyword>
<evidence type="ECO:0000313" key="3">
    <source>
        <dbReference type="Proteomes" id="UP001203687"/>
    </source>
</evidence>
<dbReference type="EMBL" id="JALPQF010000001">
    <property type="protein sequence ID" value="MCK8479025.1"/>
    <property type="molecule type" value="Genomic_DNA"/>
</dbReference>
<proteinExistence type="predicted"/>
<feature type="signal peptide" evidence="1">
    <location>
        <begin position="1"/>
        <end position="18"/>
    </location>
</feature>
<reference evidence="2" key="1">
    <citation type="submission" date="2022-04" db="EMBL/GenBank/DDBJ databases">
        <authorList>
            <person name="Ren T."/>
        </authorList>
    </citation>
    <scope>NUCLEOTIDE SEQUENCE</scope>
    <source>
        <strain evidence="2">F63249</strain>
    </source>
</reference>
<comment type="caution">
    <text evidence="2">The sequence shown here is derived from an EMBL/GenBank/DDBJ whole genome shotgun (WGS) entry which is preliminary data.</text>
</comment>
<sequence>MRKLFLVMLLFTINYSISQVNFTAQNEIEIENNIKTILKQKNNLSFEQLYIKNFLNDVSSDINEDKSGIYQVNTNVFHYGDYLLIKNQNDYVFFHSVPDFNSLCEKIIELKGVSNKVKRKSLRKTYNYYVDYIEYKTQKEMIVIFNKNNTKKESNRRKVFLERKKEAKNTYNEFKKMLG</sequence>
<feature type="chain" id="PRO_5045759100" evidence="1">
    <location>
        <begin position="19"/>
        <end position="179"/>
    </location>
</feature>
<gene>
    <name evidence="2" type="ORF">MUY34_00255</name>
</gene>
<evidence type="ECO:0000313" key="2">
    <source>
        <dbReference type="EMBL" id="MCK8479025.1"/>
    </source>
</evidence>
<dbReference type="RefSeq" id="WP_248411461.1">
    <property type="nucleotide sequence ID" value="NZ_JALPQF010000001.1"/>
</dbReference>
<keyword evidence="3" id="KW-1185">Reference proteome</keyword>
<organism evidence="2 3">
    <name type="scientific">Psychroserpens algicola</name>
    <dbReference type="NCBI Taxonomy" id="1719034"/>
    <lineage>
        <taxon>Bacteria</taxon>
        <taxon>Pseudomonadati</taxon>
        <taxon>Bacteroidota</taxon>
        <taxon>Flavobacteriia</taxon>
        <taxon>Flavobacteriales</taxon>
        <taxon>Flavobacteriaceae</taxon>
        <taxon>Psychroserpens</taxon>
    </lineage>
</organism>
<accession>A0ABT0H3R8</accession>
<evidence type="ECO:0000256" key="1">
    <source>
        <dbReference type="SAM" id="SignalP"/>
    </source>
</evidence>
<protein>
    <submittedName>
        <fullName evidence="2">Uncharacterized protein</fullName>
    </submittedName>
</protein>
<name>A0ABT0H3R8_9FLAO</name>